<organism evidence="11 12">
    <name type="scientific">Kwoniella newhampshirensis</name>
    <dbReference type="NCBI Taxonomy" id="1651941"/>
    <lineage>
        <taxon>Eukaryota</taxon>
        <taxon>Fungi</taxon>
        <taxon>Dikarya</taxon>
        <taxon>Basidiomycota</taxon>
        <taxon>Agaricomycotina</taxon>
        <taxon>Tremellomycetes</taxon>
        <taxon>Tremellales</taxon>
        <taxon>Cryptococcaceae</taxon>
        <taxon>Kwoniella</taxon>
    </lineage>
</organism>
<sequence>MQMATLSRAITLPSSTPAEQPYPNLVNSTQYARNNFRPTKREWRRTISPQESPSALQRNLKKYFGHDNFRHPQLEICTDSLRGCDLIVVAPTGLGKSLCFQLPAITIEHGVTIVVSPLKALMHDQVKTLQEKGIKAVQLNEDSPQEEKDEIRRQMKMGHPEIRLLYLTPEMLLSPRQRPMFDISYRQKQIARLVVDEAHVITEWGNSFRGTYRELGAFRQRYIDIPITALTASATHEVRKDIIQSLCIRKGYGQWVMPFNRRNLFYEVRYQGGGSGADDEAEDIPPYDKVEDIANFIENYRPQADKRNRDNGIDRPCVTGVVYCRTTRAQRQCWDVAERLSKRGITARPFYKSLKKWEKDHAMEGWKDGTIECIVATIAFGMGIDQTNVRYVIHYDMPKTFEGYYQETGRAGRDGHISHCIMYYSREDAAKLRGLVDQEVAKQRKKQFRAAEDESVEDFSPKSSSLDSFKALQFYAERAGKCRHIGICNYFGEKIDDANPKVKSAYCMDMCDVCKNPAAVAMAAFRLTEGVPTASPIVEDDIEILDLPVEGPGAPSSEVSIPNTLLEFHGEDGFVFSDGEDDGEGKQATVDAMPSCLKSPCHYPQMAGGTTTLPSPRHHSPLVPATSSRVSSAPTSAPASTHKTSSTPDTMSRLPSAPTSANRSASRTIDNTPRLERHLSAERPVRILQINSAVARGDPELSIIAQSKRHRETSPGMITPARGVRYVNDSEEGTGSELKLTKEQRMKAERTLMSVDPVRGSGPFAFYDNVTPLKYRKVSSGGEGFKPPMIKSPNKVRCGLITKPARDTAVIGMTEALKGALGHGDLARKALAALGRTENGSKRKKMLIGVARTLERDIADTSRNDPTGYARRITEFRKATKALRSEEVVEAIVKGDLDGFDDGSEAVGHLKKLERVLRSYVPEIEAA</sequence>
<evidence type="ECO:0000256" key="8">
    <source>
        <dbReference type="SAM" id="MobiDB-lite"/>
    </source>
</evidence>
<dbReference type="GO" id="GO:0000724">
    <property type="term" value="P:double-strand break repair via homologous recombination"/>
    <property type="evidence" value="ECO:0007669"/>
    <property type="project" value="TreeGrafter"/>
</dbReference>
<evidence type="ECO:0000259" key="10">
    <source>
        <dbReference type="PROSITE" id="PS51194"/>
    </source>
</evidence>
<comment type="similarity">
    <text evidence="1 7">Belongs to the helicase family. RecQ subfamily.</text>
</comment>
<keyword evidence="4 7" id="KW-0347">Helicase</keyword>
<feature type="region of interest" description="Disordered" evidence="8">
    <location>
        <begin position="607"/>
        <end position="678"/>
    </location>
</feature>
<comment type="catalytic activity">
    <reaction evidence="7">
        <text>ATP + H2O = ADP + phosphate + H(+)</text>
        <dbReference type="Rhea" id="RHEA:13065"/>
        <dbReference type="ChEBI" id="CHEBI:15377"/>
        <dbReference type="ChEBI" id="CHEBI:15378"/>
        <dbReference type="ChEBI" id="CHEBI:30616"/>
        <dbReference type="ChEBI" id="CHEBI:43474"/>
        <dbReference type="ChEBI" id="CHEBI:456216"/>
    </reaction>
</comment>
<reference evidence="11 12" key="1">
    <citation type="journal article" date="2024" name="bioRxiv">
        <title>Comparative genomics of Cryptococcus and Kwoniella reveals pathogenesis evolution and contrasting karyotype dynamics via intercentromeric recombination or chromosome fusion.</title>
        <authorList>
            <person name="Coelho M.A."/>
            <person name="David-Palma M."/>
            <person name="Shea T."/>
            <person name="Bowers K."/>
            <person name="McGinley-Smith S."/>
            <person name="Mohammad A.W."/>
            <person name="Gnirke A."/>
            <person name="Yurkov A.M."/>
            <person name="Nowrousian M."/>
            <person name="Sun S."/>
            <person name="Cuomo C.A."/>
            <person name="Heitman J."/>
        </authorList>
    </citation>
    <scope>NUCLEOTIDE SEQUENCE [LARGE SCALE GENOMIC DNA]</scope>
    <source>
        <strain evidence="11 12">CBS 13917</strain>
    </source>
</reference>
<evidence type="ECO:0000256" key="5">
    <source>
        <dbReference type="ARBA" id="ARBA00022840"/>
    </source>
</evidence>
<dbReference type="GeneID" id="92177758"/>
<dbReference type="GO" id="GO:0003676">
    <property type="term" value="F:nucleic acid binding"/>
    <property type="evidence" value="ECO:0007669"/>
    <property type="project" value="InterPro"/>
</dbReference>
<dbReference type="InterPro" id="IPR004589">
    <property type="entry name" value="DNA_helicase_ATP-dep_RecQ"/>
</dbReference>
<dbReference type="Pfam" id="PF00271">
    <property type="entry name" value="Helicase_C"/>
    <property type="match status" value="1"/>
</dbReference>
<dbReference type="InterPro" id="IPR014001">
    <property type="entry name" value="Helicase_ATP-bd"/>
</dbReference>
<dbReference type="PROSITE" id="PS51194">
    <property type="entry name" value="HELICASE_CTER"/>
    <property type="match status" value="1"/>
</dbReference>
<dbReference type="RefSeq" id="XP_066806176.1">
    <property type="nucleotide sequence ID" value="XM_066943634.1"/>
</dbReference>
<keyword evidence="5 7" id="KW-0067">ATP-binding</keyword>
<evidence type="ECO:0000256" key="6">
    <source>
        <dbReference type="ARBA" id="ARBA00034617"/>
    </source>
</evidence>
<dbReference type="GO" id="GO:0009378">
    <property type="term" value="F:four-way junction helicase activity"/>
    <property type="evidence" value="ECO:0007669"/>
    <property type="project" value="TreeGrafter"/>
</dbReference>
<dbReference type="InterPro" id="IPR011545">
    <property type="entry name" value="DEAD/DEAH_box_helicase_dom"/>
</dbReference>
<dbReference type="GO" id="GO:0005694">
    <property type="term" value="C:chromosome"/>
    <property type="evidence" value="ECO:0007669"/>
    <property type="project" value="TreeGrafter"/>
</dbReference>
<dbReference type="CDD" id="cd17920">
    <property type="entry name" value="DEXHc_RecQ"/>
    <property type="match status" value="1"/>
</dbReference>
<dbReference type="NCBIfam" id="TIGR00614">
    <property type="entry name" value="recQ_fam"/>
    <property type="match status" value="1"/>
</dbReference>
<dbReference type="Gene3D" id="3.40.50.300">
    <property type="entry name" value="P-loop containing nucleotide triphosphate hydrolases"/>
    <property type="match status" value="2"/>
</dbReference>
<gene>
    <name evidence="11" type="ORF">IAR55_000498</name>
</gene>
<proteinExistence type="inferred from homology"/>
<dbReference type="PANTHER" id="PTHR13710">
    <property type="entry name" value="DNA HELICASE RECQ FAMILY MEMBER"/>
    <property type="match status" value="1"/>
</dbReference>
<evidence type="ECO:0000313" key="12">
    <source>
        <dbReference type="Proteomes" id="UP001388673"/>
    </source>
</evidence>
<dbReference type="Pfam" id="PF16124">
    <property type="entry name" value="RecQ_Zn_bind"/>
    <property type="match status" value="1"/>
</dbReference>
<dbReference type="PANTHER" id="PTHR13710:SF152">
    <property type="entry name" value="ATP-DEPENDENT DNA HELICASE Q5"/>
    <property type="match status" value="1"/>
</dbReference>
<comment type="subcellular location">
    <subcellularLocation>
        <location evidence="7">Nucleus</location>
    </subcellularLocation>
</comment>
<dbReference type="EC" id="5.6.2.4" evidence="7"/>
<dbReference type="GO" id="GO:0005737">
    <property type="term" value="C:cytoplasm"/>
    <property type="evidence" value="ECO:0007669"/>
    <property type="project" value="TreeGrafter"/>
</dbReference>
<dbReference type="GO" id="GO:0005634">
    <property type="term" value="C:nucleus"/>
    <property type="evidence" value="ECO:0007669"/>
    <property type="project" value="UniProtKB-SubCell"/>
</dbReference>
<dbReference type="InterPro" id="IPR027417">
    <property type="entry name" value="P-loop_NTPase"/>
</dbReference>
<evidence type="ECO:0000256" key="1">
    <source>
        <dbReference type="ARBA" id="ARBA00005446"/>
    </source>
</evidence>
<evidence type="ECO:0000256" key="4">
    <source>
        <dbReference type="ARBA" id="ARBA00022806"/>
    </source>
</evidence>
<comment type="caution">
    <text evidence="11">The sequence shown here is derived from an EMBL/GenBank/DDBJ whole genome shotgun (WGS) entry which is preliminary data.</text>
</comment>
<feature type="region of interest" description="Disordered" evidence="8">
    <location>
        <begin position="1"/>
        <end position="25"/>
    </location>
</feature>
<name>A0AAW0Z6W1_9TREE</name>
<dbReference type="Pfam" id="PF00270">
    <property type="entry name" value="DEAD"/>
    <property type="match status" value="1"/>
</dbReference>
<feature type="domain" description="Helicase ATP-binding" evidence="9">
    <location>
        <begin position="77"/>
        <end position="252"/>
    </location>
</feature>
<feature type="compositionally biased region" description="Polar residues" evidence="8">
    <location>
        <begin position="657"/>
        <end position="671"/>
    </location>
</feature>
<dbReference type="SUPFAM" id="SSF52540">
    <property type="entry name" value="P-loop containing nucleoside triphosphate hydrolases"/>
    <property type="match status" value="1"/>
</dbReference>
<dbReference type="GO" id="GO:0005524">
    <property type="term" value="F:ATP binding"/>
    <property type="evidence" value="ECO:0007669"/>
    <property type="project" value="UniProtKB-KW"/>
</dbReference>
<dbReference type="GO" id="GO:0043138">
    <property type="term" value="F:3'-5' DNA helicase activity"/>
    <property type="evidence" value="ECO:0007669"/>
    <property type="project" value="UniProtKB-EC"/>
</dbReference>
<comment type="catalytic activity">
    <reaction evidence="6 7">
        <text>Couples ATP hydrolysis with the unwinding of duplex DNA by translocating in the 3'-5' direction.</text>
        <dbReference type="EC" id="5.6.2.4"/>
    </reaction>
</comment>
<dbReference type="InterPro" id="IPR032284">
    <property type="entry name" value="RecQ_Zn-bd"/>
</dbReference>
<evidence type="ECO:0000256" key="7">
    <source>
        <dbReference type="RuleBase" id="RU364117"/>
    </source>
</evidence>
<dbReference type="SMART" id="SM00490">
    <property type="entry name" value="HELICc"/>
    <property type="match status" value="1"/>
</dbReference>
<evidence type="ECO:0000256" key="2">
    <source>
        <dbReference type="ARBA" id="ARBA00022741"/>
    </source>
</evidence>
<keyword evidence="7" id="KW-0539">Nucleus</keyword>
<keyword evidence="3 7" id="KW-0378">Hydrolase</keyword>
<dbReference type="GO" id="GO:0016787">
    <property type="term" value="F:hydrolase activity"/>
    <property type="evidence" value="ECO:0007669"/>
    <property type="project" value="UniProtKB-KW"/>
</dbReference>
<keyword evidence="12" id="KW-1185">Reference proteome</keyword>
<evidence type="ECO:0000256" key="3">
    <source>
        <dbReference type="ARBA" id="ARBA00022801"/>
    </source>
</evidence>
<protein>
    <recommendedName>
        <fullName evidence="7">ATP-dependent DNA helicase</fullName>
        <ecNumber evidence="7">5.6.2.4</ecNumber>
    </recommendedName>
</protein>
<dbReference type="EMBL" id="JBCAWK010000001">
    <property type="protein sequence ID" value="KAK8869930.1"/>
    <property type="molecule type" value="Genomic_DNA"/>
</dbReference>
<feature type="compositionally biased region" description="Low complexity" evidence="8">
    <location>
        <begin position="624"/>
        <end position="648"/>
    </location>
</feature>
<keyword evidence="2 7" id="KW-0547">Nucleotide-binding</keyword>
<dbReference type="KEGG" id="kne:92177758"/>
<dbReference type="PROSITE" id="PS51192">
    <property type="entry name" value="HELICASE_ATP_BIND_1"/>
    <property type="match status" value="1"/>
</dbReference>
<evidence type="ECO:0000259" key="9">
    <source>
        <dbReference type="PROSITE" id="PS51192"/>
    </source>
</evidence>
<dbReference type="AlphaFoldDB" id="A0AAW0Z6W1"/>
<accession>A0AAW0Z6W1</accession>
<evidence type="ECO:0000313" key="11">
    <source>
        <dbReference type="EMBL" id="KAK8869930.1"/>
    </source>
</evidence>
<dbReference type="InterPro" id="IPR001650">
    <property type="entry name" value="Helicase_C-like"/>
</dbReference>
<dbReference type="SMART" id="SM00487">
    <property type="entry name" value="DEXDc"/>
    <property type="match status" value="1"/>
</dbReference>
<dbReference type="Proteomes" id="UP001388673">
    <property type="component" value="Unassembled WGS sequence"/>
</dbReference>
<dbReference type="FunFam" id="3.40.50.300:FF:002146">
    <property type="entry name" value="ATP-dependent DNA helicase"/>
    <property type="match status" value="1"/>
</dbReference>
<feature type="domain" description="Helicase C-terminal" evidence="10">
    <location>
        <begin position="292"/>
        <end position="456"/>
    </location>
</feature>